<dbReference type="InterPro" id="IPR050126">
    <property type="entry name" value="Ap4A_hydrolase"/>
</dbReference>
<reference evidence="2" key="1">
    <citation type="submission" date="2022-01" db="EMBL/GenBank/DDBJ databases">
        <authorList>
            <person name="Criscuolo A."/>
        </authorList>
    </citation>
    <scope>NUCLEOTIDE SEQUENCE</scope>
    <source>
        <strain evidence="2">CIP111893</strain>
    </source>
</reference>
<organism evidence="2 3">
    <name type="scientific">Paenibacillus plantiphilus</name>
    <dbReference type="NCBI Taxonomy" id="2905650"/>
    <lineage>
        <taxon>Bacteria</taxon>
        <taxon>Bacillati</taxon>
        <taxon>Bacillota</taxon>
        <taxon>Bacilli</taxon>
        <taxon>Bacillales</taxon>
        <taxon>Paenibacillaceae</taxon>
        <taxon>Paenibacillus</taxon>
    </lineage>
</organism>
<evidence type="ECO:0000313" key="2">
    <source>
        <dbReference type="EMBL" id="CAH1215346.1"/>
    </source>
</evidence>
<dbReference type="CDD" id="cd00144">
    <property type="entry name" value="MPP_PPP_family"/>
    <property type="match status" value="1"/>
</dbReference>
<proteinExistence type="predicted"/>
<dbReference type="InterPro" id="IPR004843">
    <property type="entry name" value="Calcineurin-like_PHP"/>
</dbReference>
<dbReference type="Gene3D" id="3.60.21.10">
    <property type="match status" value="1"/>
</dbReference>
<dbReference type="Pfam" id="PF00149">
    <property type="entry name" value="Metallophos"/>
    <property type="match status" value="1"/>
</dbReference>
<keyword evidence="2" id="KW-0378">Hydrolase</keyword>
<evidence type="ECO:0000259" key="1">
    <source>
        <dbReference type="Pfam" id="PF00149"/>
    </source>
</evidence>
<protein>
    <submittedName>
        <fullName evidence="2">Serine/threonine-protein phosphatase 1</fullName>
        <ecNumber evidence="2">3.1.3.16</ecNumber>
    </submittedName>
</protein>
<sequence length="240" mass="27077">MKRTLVISDIHGCMEQFQSLLKLAEYDPSSDKLILIGDYVDRGPRSREVVEQVRTLVQQHGAIALRGNHDQRLVDFIRSGDPGVIDKFMTHGGQSTIISYLGLQCSETEVDERMVAEARASIAEHFSSHIDFLAGLPLYAEDERHIFVHAGLNPAFRNWKEQPEHNFMYIKDQFYGHPTVVEKTVIFGHTKTKDIHDSADIWFGNGKIGIDGGCAFGMQLNALEIAADGQYRAWKCPMEK</sequence>
<evidence type="ECO:0000313" key="3">
    <source>
        <dbReference type="Proteomes" id="UP000838686"/>
    </source>
</evidence>
<keyword evidence="3" id="KW-1185">Reference proteome</keyword>
<dbReference type="Proteomes" id="UP000838686">
    <property type="component" value="Unassembled WGS sequence"/>
</dbReference>
<dbReference type="SUPFAM" id="SSF56300">
    <property type="entry name" value="Metallo-dependent phosphatases"/>
    <property type="match status" value="1"/>
</dbReference>
<comment type="caution">
    <text evidence="2">The sequence shown here is derived from an EMBL/GenBank/DDBJ whole genome shotgun (WGS) entry which is preliminary data.</text>
</comment>
<gene>
    <name evidence="2" type="primary">pphA</name>
    <name evidence="2" type="ORF">PAECIP111893_03931</name>
</gene>
<feature type="domain" description="Calcineurin-like phosphoesterase" evidence="1">
    <location>
        <begin position="3"/>
        <end position="190"/>
    </location>
</feature>
<dbReference type="RefSeq" id="WP_236344284.1">
    <property type="nucleotide sequence ID" value="NZ_CAKMMF010000024.1"/>
</dbReference>
<dbReference type="GO" id="GO:0004722">
    <property type="term" value="F:protein serine/threonine phosphatase activity"/>
    <property type="evidence" value="ECO:0007669"/>
    <property type="project" value="UniProtKB-EC"/>
</dbReference>
<dbReference type="InterPro" id="IPR029052">
    <property type="entry name" value="Metallo-depent_PP-like"/>
</dbReference>
<dbReference type="PANTHER" id="PTHR42850:SF4">
    <property type="entry name" value="ZINC-DEPENDENT ENDOPOLYPHOSPHATASE"/>
    <property type="match status" value="1"/>
</dbReference>
<dbReference type="EMBL" id="CAKMMF010000024">
    <property type="protein sequence ID" value="CAH1215346.1"/>
    <property type="molecule type" value="Genomic_DNA"/>
</dbReference>
<accession>A0ABM9CLD4</accession>
<dbReference type="PANTHER" id="PTHR42850">
    <property type="entry name" value="METALLOPHOSPHOESTERASE"/>
    <property type="match status" value="1"/>
</dbReference>
<name>A0ABM9CLD4_9BACL</name>
<dbReference type="EC" id="3.1.3.16" evidence="2"/>